<dbReference type="GO" id="GO:0016020">
    <property type="term" value="C:membrane"/>
    <property type="evidence" value="ECO:0007669"/>
    <property type="project" value="UniProtKB-SubCell"/>
</dbReference>
<comment type="subcellular location">
    <subcellularLocation>
        <location evidence="1">Membrane</location>
        <topology evidence="1">Multi-pass membrane protein</topology>
    </subcellularLocation>
</comment>
<dbReference type="SUPFAM" id="SSF103473">
    <property type="entry name" value="MFS general substrate transporter"/>
    <property type="match status" value="1"/>
</dbReference>
<sequence>MQGRRSEKSIVCCSHGRGPVPIGLGYILGSSAKEASGDWHWALRGERVLIETSTLSNELRAGPVLVQRLDDRALFSVFLKVSPVLGMTAGTLIMFFVPDPKRGSADQLGGRLRTRTPWICDMKALAKNRSYVFSSLASAAVSFATGAFGIWIPTYLFRAQVVQKTVVPCTNEPCSSKDSLIFGAITCVTGLLGVLIGWATTRLCRQRTERADPLVCAVSMLGSAIFICLIFVVAKKSIVGAYCFRDPSFSCGGRWWHGGRGGGIHSLGAWGVGGGGLALFCLTASHGPLLRPNEGTDGRRPGCFNKRKTVSKHATSSEAGSNQLSYRDQSCGAGQLVNAGPFSRGQTSHSV</sequence>
<evidence type="ECO:0000256" key="3">
    <source>
        <dbReference type="ARBA" id="ARBA00022692"/>
    </source>
</evidence>
<gene>
    <name evidence="7" type="ORF">JZ751_019268</name>
</gene>
<dbReference type="Proteomes" id="UP000824540">
    <property type="component" value="Unassembled WGS sequence"/>
</dbReference>
<protein>
    <submittedName>
        <fullName evidence="7">Uncharacterized protein</fullName>
    </submittedName>
</protein>
<comment type="caution">
    <text evidence="7">The sequence shown here is derived from an EMBL/GenBank/DDBJ whole genome shotgun (WGS) entry which is preliminary data.</text>
</comment>
<evidence type="ECO:0000256" key="1">
    <source>
        <dbReference type="ARBA" id="ARBA00004141"/>
    </source>
</evidence>
<keyword evidence="5 6" id="KW-0472">Membrane</keyword>
<name>A0A8T2NVB8_9TELE</name>
<dbReference type="OrthoDB" id="6770063at2759"/>
<evidence type="ECO:0000256" key="6">
    <source>
        <dbReference type="SAM" id="Phobius"/>
    </source>
</evidence>
<accession>A0A8T2NVB8</accession>
<dbReference type="EMBL" id="JAFBMS010000035">
    <property type="protein sequence ID" value="KAG9341458.1"/>
    <property type="molecule type" value="Genomic_DNA"/>
</dbReference>
<dbReference type="GO" id="GO:0003376">
    <property type="term" value="P:sphingosine-1-phosphate receptor signaling pathway"/>
    <property type="evidence" value="ECO:0007669"/>
    <property type="project" value="TreeGrafter"/>
</dbReference>
<keyword evidence="2" id="KW-0813">Transport</keyword>
<dbReference type="PANTHER" id="PTHR23505:SF4">
    <property type="entry name" value="SPHINGOSINE-1-PHOSPHATE TRANSPORTER SPNS2"/>
    <property type="match status" value="1"/>
</dbReference>
<evidence type="ECO:0000256" key="2">
    <source>
        <dbReference type="ARBA" id="ARBA00022448"/>
    </source>
</evidence>
<dbReference type="AlphaFoldDB" id="A0A8T2NVB8"/>
<evidence type="ECO:0000256" key="5">
    <source>
        <dbReference type="ARBA" id="ARBA00023136"/>
    </source>
</evidence>
<keyword evidence="8" id="KW-1185">Reference proteome</keyword>
<dbReference type="GO" id="GO:0046624">
    <property type="term" value="F:sphingolipid transporter activity"/>
    <property type="evidence" value="ECO:0007669"/>
    <property type="project" value="TreeGrafter"/>
</dbReference>
<evidence type="ECO:0000256" key="4">
    <source>
        <dbReference type="ARBA" id="ARBA00022989"/>
    </source>
</evidence>
<feature type="transmembrane region" description="Helical" evidence="6">
    <location>
        <begin position="213"/>
        <end position="234"/>
    </location>
</feature>
<organism evidence="7 8">
    <name type="scientific">Albula glossodonta</name>
    <name type="common">roundjaw bonefish</name>
    <dbReference type="NCBI Taxonomy" id="121402"/>
    <lineage>
        <taxon>Eukaryota</taxon>
        <taxon>Metazoa</taxon>
        <taxon>Chordata</taxon>
        <taxon>Craniata</taxon>
        <taxon>Vertebrata</taxon>
        <taxon>Euteleostomi</taxon>
        <taxon>Actinopterygii</taxon>
        <taxon>Neopterygii</taxon>
        <taxon>Teleostei</taxon>
        <taxon>Albuliformes</taxon>
        <taxon>Albulidae</taxon>
        <taxon>Albula</taxon>
    </lineage>
</organism>
<keyword evidence="4 6" id="KW-1133">Transmembrane helix</keyword>
<keyword evidence="3 6" id="KW-0812">Transmembrane</keyword>
<evidence type="ECO:0000313" key="8">
    <source>
        <dbReference type="Proteomes" id="UP000824540"/>
    </source>
</evidence>
<reference evidence="7" key="1">
    <citation type="thesis" date="2021" institute="BYU ScholarsArchive" country="Provo, UT, USA">
        <title>Applications of and Algorithms for Genome Assembly and Genomic Analyses with an Emphasis on Marine Teleosts.</title>
        <authorList>
            <person name="Pickett B.D."/>
        </authorList>
    </citation>
    <scope>NUCLEOTIDE SEQUENCE</scope>
    <source>
        <strain evidence="7">HI-2016</strain>
    </source>
</reference>
<evidence type="ECO:0000313" key="7">
    <source>
        <dbReference type="EMBL" id="KAG9341458.1"/>
    </source>
</evidence>
<dbReference type="PANTHER" id="PTHR23505">
    <property type="entry name" value="SPINSTER"/>
    <property type="match status" value="1"/>
</dbReference>
<feature type="transmembrane region" description="Helical" evidence="6">
    <location>
        <begin position="180"/>
        <end position="201"/>
    </location>
</feature>
<feature type="transmembrane region" description="Helical" evidence="6">
    <location>
        <begin position="131"/>
        <end position="152"/>
    </location>
</feature>
<dbReference type="InterPro" id="IPR036259">
    <property type="entry name" value="MFS_trans_sf"/>
</dbReference>
<proteinExistence type="predicted"/>
<dbReference type="InterPro" id="IPR044770">
    <property type="entry name" value="MFS_spinster-like"/>
</dbReference>